<evidence type="ECO:0000313" key="2">
    <source>
        <dbReference type="EMBL" id="GAD51222.1"/>
    </source>
</evidence>
<evidence type="ECO:0000313" key="3">
    <source>
        <dbReference type="Proteomes" id="UP000016568"/>
    </source>
</evidence>
<reference evidence="2 3" key="1">
    <citation type="submission" date="2013-09" db="EMBL/GenBank/DDBJ databases">
        <title>Whole genome shotgun sequence of Novosphingobium tardaugens NBRC 16725.</title>
        <authorList>
            <person name="Isaki S."/>
            <person name="Hosoyama A."/>
            <person name="Tsuchikane K."/>
            <person name="Katsumata H."/>
            <person name="Ando Y."/>
            <person name="Yamazaki S."/>
            <person name="Fujita N."/>
        </authorList>
    </citation>
    <scope>NUCLEOTIDE SEQUENCE [LARGE SCALE GENOMIC DNA]</scope>
    <source>
        <strain evidence="2 3">NBRC 16725</strain>
    </source>
</reference>
<keyword evidence="3" id="KW-1185">Reference proteome</keyword>
<accession>U2YR80</accession>
<sequence>MERHFLILVPATRIPAVDSSGGPIRLGKPVHGISSGKIACRAEAPEIGRQVRVAIAIQVATVLASTFHPGNAPDDRMLRHQTAGHPAAGSMS</sequence>
<name>U2YR80_9SPHN</name>
<dbReference type="Proteomes" id="UP000016568">
    <property type="component" value="Unassembled WGS sequence"/>
</dbReference>
<evidence type="ECO:0000256" key="1">
    <source>
        <dbReference type="SAM" id="MobiDB-lite"/>
    </source>
</evidence>
<organism evidence="2 3">
    <name type="scientific">Caenibius tardaugens NBRC 16725</name>
    <dbReference type="NCBI Taxonomy" id="1219035"/>
    <lineage>
        <taxon>Bacteria</taxon>
        <taxon>Pseudomonadati</taxon>
        <taxon>Pseudomonadota</taxon>
        <taxon>Alphaproteobacteria</taxon>
        <taxon>Sphingomonadales</taxon>
        <taxon>Erythrobacteraceae</taxon>
        <taxon>Caenibius</taxon>
    </lineage>
</organism>
<feature type="region of interest" description="Disordered" evidence="1">
    <location>
        <begin position="69"/>
        <end position="92"/>
    </location>
</feature>
<dbReference type="AlphaFoldDB" id="U2YR80"/>
<comment type="caution">
    <text evidence="2">The sequence shown here is derived from an EMBL/GenBank/DDBJ whole genome shotgun (WGS) entry which is preliminary data.</text>
</comment>
<protein>
    <submittedName>
        <fullName evidence="2">Uncharacterized protein</fullName>
    </submittedName>
</protein>
<proteinExistence type="predicted"/>
<dbReference type="EMBL" id="BASZ01000039">
    <property type="protein sequence ID" value="GAD51222.1"/>
    <property type="molecule type" value="Genomic_DNA"/>
</dbReference>
<gene>
    <name evidence="2" type="ORF">NT2_39_00010</name>
</gene>